<dbReference type="PROSITE" id="PS50297">
    <property type="entry name" value="ANK_REP_REGION"/>
    <property type="match status" value="3"/>
</dbReference>
<evidence type="ECO:0000256" key="3">
    <source>
        <dbReference type="ARBA" id="ARBA00007426"/>
    </source>
</evidence>
<dbReference type="PROSITE" id="PS50195">
    <property type="entry name" value="PX"/>
    <property type="match status" value="1"/>
</dbReference>
<dbReference type="Gene3D" id="3.30.1520.10">
    <property type="entry name" value="Phox-like domain"/>
    <property type="match status" value="1"/>
</dbReference>
<keyword evidence="14" id="KW-1185">Reference proteome</keyword>
<dbReference type="SMART" id="SM00248">
    <property type="entry name" value="ANK"/>
    <property type="match status" value="4"/>
</dbReference>
<feature type="region of interest" description="Disordered" evidence="11">
    <location>
        <begin position="777"/>
        <end position="805"/>
    </location>
</feature>
<organism evidence="13 14">
    <name type="scientific">Diaporthe ampelina</name>
    <dbReference type="NCBI Taxonomy" id="1214573"/>
    <lineage>
        <taxon>Eukaryota</taxon>
        <taxon>Fungi</taxon>
        <taxon>Dikarya</taxon>
        <taxon>Ascomycota</taxon>
        <taxon>Pezizomycotina</taxon>
        <taxon>Sordariomycetes</taxon>
        <taxon>Sordariomycetidae</taxon>
        <taxon>Diaporthales</taxon>
        <taxon>Diaporthaceae</taxon>
        <taxon>Diaporthe</taxon>
    </lineage>
</organism>
<evidence type="ECO:0000259" key="12">
    <source>
        <dbReference type="PROSITE" id="PS50195"/>
    </source>
</evidence>
<evidence type="ECO:0000256" key="1">
    <source>
        <dbReference type="ARBA" id="ARBA00004148"/>
    </source>
</evidence>
<dbReference type="EMBL" id="LCUC01000341">
    <property type="protein sequence ID" value="KKY32103.1"/>
    <property type="molecule type" value="Genomic_DNA"/>
</dbReference>
<keyword evidence="6" id="KW-0472">Membrane</keyword>
<dbReference type="GO" id="GO:0032266">
    <property type="term" value="F:phosphatidylinositol-3-phosphate binding"/>
    <property type="evidence" value="ECO:0007669"/>
    <property type="project" value="InterPro"/>
</dbReference>
<feature type="repeat" description="ANK" evidence="10">
    <location>
        <begin position="422"/>
        <end position="454"/>
    </location>
</feature>
<dbReference type="SUPFAM" id="SSF48403">
    <property type="entry name" value="Ankyrin repeat"/>
    <property type="match status" value="1"/>
</dbReference>
<evidence type="ECO:0000313" key="14">
    <source>
        <dbReference type="Proteomes" id="UP000034680"/>
    </source>
</evidence>
<dbReference type="CDD" id="cd07280">
    <property type="entry name" value="PX_YPT35"/>
    <property type="match status" value="1"/>
</dbReference>
<dbReference type="SUPFAM" id="SSF64268">
    <property type="entry name" value="PX domain"/>
    <property type="match status" value="1"/>
</dbReference>
<dbReference type="GO" id="GO:0010008">
    <property type="term" value="C:endosome membrane"/>
    <property type="evidence" value="ECO:0007669"/>
    <property type="project" value="UniProtKB-SubCell"/>
</dbReference>
<name>A0A0G2HA36_9PEZI</name>
<dbReference type="Pfam" id="PF12796">
    <property type="entry name" value="Ank_2"/>
    <property type="match status" value="1"/>
</dbReference>
<evidence type="ECO:0000256" key="9">
    <source>
        <dbReference type="ARBA" id="ARBA00033785"/>
    </source>
</evidence>
<gene>
    <name evidence="13" type="ORF">UCDDA912_g07928</name>
</gene>
<dbReference type="PANTHER" id="PTHR10039:SF16">
    <property type="entry name" value="GPI INOSITOL-DEACYLASE"/>
    <property type="match status" value="1"/>
</dbReference>
<dbReference type="Pfam" id="PF00787">
    <property type="entry name" value="PX"/>
    <property type="match status" value="1"/>
</dbReference>
<proteinExistence type="inferred from homology"/>
<dbReference type="OrthoDB" id="10254720at2759"/>
<comment type="function">
    <text evidence="7">Recruits the lipid transfer protein VPS13 to endosomal and vacuolar membranes.</text>
</comment>
<sequence length="904" mass="100222">MFRRYRSRPEKPKPISSNDQLSLFINIIQNFSTVTIVIDALDECGDVEEFIHQGLEHIITSVKDDVIVRILCTGRNNYALERTIGVLASYRIPLEHNVTGDIEAYVADQVEYRSKARKLKVRSADLRDQIVHELSHHSGGMFIWVTFQLDLFSRLTTDKAIRDALHKLPRGLDNTYIQLLEQIKDRNAEHIGVITKTLKWIVSSLVPLTLGQLAEATSVDPGDTHRDADKMFNDEKDLLEMLGSLVIFDPAKKDPLVSLAHFTLYEFLQSDGLRTHESLASFYIPPQAMMDIGITCAQYLSFTDFGEPCNSIDELHERLQSYKLLEFAATNFLSQLRSYGGRGPAIKDHLPSFKWFLEPYRDGQRNFISWQQVYQRGLLGDSHTGSLTPDPLTYIIEHNMLHLLDVFLLHTGERCHEAVMRSGFTPLHIAVITGGEDNLAEVLRWGPDLEASGNGGQTALHLAASYGHVGMVKLLLEAGASPHARTESGSTPAYRAARNGSVAALELLAEAGSDLDAMTWDRWTPIFEAIENHHVPAVEWLVRKGVSLRQKILHGSSVLELARDAGDQAIIEIVEKGLSSFAHSEARVHNLLGGLSVASPNGFMASATHPRISTGSLNGRVNGDGTTKRVADDDDSIATEQFPAFDPAHDGSEDDIATSNHNYTHEQPSAVTDGATMDMTNDDLEGGQEPSSQHAEDDIPDGADLPPTPLSTVEPIPEPEHHPYHHQEAALEISSVTSPSVTSPPYWAHGHAINGTAGASRANQSTESLVPGAITLQDNEAEDDDGAPNDRQRSSEETRTSYGRDRNRACWAKSVEVTNYVIVNSSATNIGAFVVWNIRVQTLSGPFMNIRKRYSEFDDFRHQLISTFPNFEAAVPTLPPKSVISRFRPKFLEKRRAGLQYFLK</sequence>
<evidence type="ECO:0000256" key="2">
    <source>
        <dbReference type="ARBA" id="ARBA00004177"/>
    </source>
</evidence>
<comment type="caution">
    <text evidence="13">The sequence shown here is derived from an EMBL/GenBank/DDBJ whole genome shotgun (WGS) entry which is preliminary data.</text>
</comment>
<dbReference type="InterPro" id="IPR036770">
    <property type="entry name" value="Ankyrin_rpt-contain_sf"/>
</dbReference>
<reference evidence="13 14" key="1">
    <citation type="submission" date="2015-05" db="EMBL/GenBank/DDBJ databases">
        <title>Distinctive expansion of gene families associated with plant cell wall degradation and secondary metabolism in the genomes of grapevine trunk pathogens.</title>
        <authorList>
            <person name="Lawrence D.P."/>
            <person name="Travadon R."/>
            <person name="Rolshausen P.E."/>
            <person name="Baumgartner K."/>
        </authorList>
    </citation>
    <scope>NUCLEOTIDE SEQUENCE [LARGE SCALE GENOMIC DNA]</scope>
    <source>
        <strain evidence="13">DA912</strain>
    </source>
</reference>
<keyword evidence="4" id="KW-0926">Vacuole</keyword>
<dbReference type="InterPro" id="IPR037917">
    <property type="entry name" value="Ypt35_PX"/>
</dbReference>
<dbReference type="STRING" id="1214573.A0A0G2HA36"/>
<evidence type="ECO:0000256" key="10">
    <source>
        <dbReference type="PROSITE-ProRule" id="PRU00023"/>
    </source>
</evidence>
<keyword evidence="5" id="KW-0967">Endosome</keyword>
<reference evidence="13 14" key="2">
    <citation type="submission" date="2015-05" db="EMBL/GenBank/DDBJ databases">
        <authorList>
            <person name="Morales-Cruz A."/>
            <person name="Amrine K.C."/>
            <person name="Cantu D."/>
        </authorList>
    </citation>
    <scope>NUCLEOTIDE SEQUENCE [LARGE SCALE GENOMIC DNA]</scope>
    <source>
        <strain evidence="13">DA912</strain>
    </source>
</reference>
<dbReference type="InterPro" id="IPR002110">
    <property type="entry name" value="Ankyrin_rpt"/>
</dbReference>
<feature type="domain" description="PX" evidence="12">
    <location>
        <begin position="814"/>
        <end position="904"/>
    </location>
</feature>
<comment type="similarity">
    <text evidence="3">Belongs to the YPT35 family.</text>
</comment>
<dbReference type="Gene3D" id="1.25.40.20">
    <property type="entry name" value="Ankyrin repeat-containing domain"/>
    <property type="match status" value="1"/>
</dbReference>
<dbReference type="GO" id="GO:0005774">
    <property type="term" value="C:vacuolar membrane"/>
    <property type="evidence" value="ECO:0007669"/>
    <property type="project" value="UniProtKB-SubCell"/>
</dbReference>
<dbReference type="InterPro" id="IPR036871">
    <property type="entry name" value="PX_dom_sf"/>
</dbReference>
<feature type="region of interest" description="Disordered" evidence="11">
    <location>
        <begin position="609"/>
        <end position="721"/>
    </location>
</feature>
<dbReference type="PANTHER" id="PTHR10039">
    <property type="entry name" value="AMELOGENIN"/>
    <property type="match status" value="1"/>
</dbReference>
<evidence type="ECO:0000256" key="8">
    <source>
        <dbReference type="ARBA" id="ARBA00033774"/>
    </source>
</evidence>
<evidence type="ECO:0000256" key="6">
    <source>
        <dbReference type="ARBA" id="ARBA00023136"/>
    </source>
</evidence>
<dbReference type="PROSITE" id="PS50088">
    <property type="entry name" value="ANK_REPEAT"/>
    <property type="match status" value="3"/>
</dbReference>
<evidence type="ECO:0000256" key="11">
    <source>
        <dbReference type="SAM" id="MobiDB-lite"/>
    </source>
</evidence>
<dbReference type="Proteomes" id="UP000034680">
    <property type="component" value="Unassembled WGS sequence"/>
</dbReference>
<dbReference type="AlphaFoldDB" id="A0A0G2HA36"/>
<evidence type="ECO:0000313" key="13">
    <source>
        <dbReference type="EMBL" id="KKY32103.1"/>
    </source>
</evidence>
<dbReference type="PRINTS" id="PR01415">
    <property type="entry name" value="ANKYRIN"/>
</dbReference>
<evidence type="ECO:0000256" key="7">
    <source>
        <dbReference type="ARBA" id="ARBA00033728"/>
    </source>
</evidence>
<evidence type="ECO:0000256" key="4">
    <source>
        <dbReference type="ARBA" id="ARBA00022554"/>
    </source>
</evidence>
<comment type="subcellular location">
    <subcellularLocation>
        <location evidence="2">Endosome</location>
    </subcellularLocation>
    <subcellularLocation>
        <location evidence="1">Vacuole membrane</location>
        <topology evidence="1">Peripheral membrane protein</topology>
    </subcellularLocation>
</comment>
<evidence type="ECO:0000256" key="5">
    <source>
        <dbReference type="ARBA" id="ARBA00022753"/>
    </source>
</evidence>
<accession>A0A0G2HA36</accession>
<feature type="compositionally biased region" description="Basic and acidic residues" evidence="11">
    <location>
        <begin position="788"/>
        <end position="805"/>
    </location>
</feature>
<feature type="repeat" description="ANK" evidence="10">
    <location>
        <begin position="455"/>
        <end position="487"/>
    </location>
</feature>
<feature type="compositionally biased region" description="Polar residues" evidence="11">
    <location>
        <begin position="657"/>
        <end position="670"/>
    </location>
</feature>
<feature type="repeat" description="ANK" evidence="10">
    <location>
        <begin position="488"/>
        <end position="520"/>
    </location>
</feature>
<keyword evidence="10" id="KW-0040">ANK repeat</keyword>
<dbReference type="InterPro" id="IPR001683">
    <property type="entry name" value="PX_dom"/>
</dbReference>
<protein>
    <recommendedName>
        <fullName evidence="8">Endosomal/vacuolar adapter protein YPT35</fullName>
    </recommendedName>
    <alternativeName>
        <fullName evidence="9">PX domain-containing protein YPT35</fullName>
    </alternativeName>
</protein>